<evidence type="ECO:0000313" key="4">
    <source>
        <dbReference type="EMBL" id="SHE74384.1"/>
    </source>
</evidence>
<dbReference type="CDD" id="cd24098">
    <property type="entry name" value="ASKHA_NBD_TobZ_N"/>
    <property type="match status" value="1"/>
</dbReference>
<dbReference type="Pfam" id="PF16861">
    <property type="entry name" value="Carbam_trans_C"/>
    <property type="match status" value="1"/>
</dbReference>
<sequence>MVVLGITAYYHDSSAALIVNGQIVAGALEERFSRKKHDNRFPILAIQFCMEYAGISLDDVDVITFYEKPFRKFERIIKDSIVYAPKSYDRFLKSVPIWLKERLNMRKTIKKELKEVYSRVKADIRFVDHHLAHAANAYFLSPYQDAAILVLDAVGEDSTTSIYSVSNDKITLIQQQIYPNSIGLLYSAFTYFLGFKVNSDEYKVMGLAPYGNKDSEETKRFVSITKDNLVEIHEDGGIVLNTKYFSFMYSDKMVNDKKWERLFGISKRNVGEEITTSHKNLALAIQSITEEIFCKLAVTAKNVAGKTNLCISGGCALNCAANGVLLKTHLFDNIYVPYAPDDSGCAIGAALVCSLLMNGKIEDTSFIGPEYNDNRIVAAIEQNRLIYKHLKDAELCDEVTELLYEGKVVGWYQGRMEFGPRALGNRSILADPRNAEMKDKVNSKIKFREEFRPFAPVILDKYADEIMELHGTESEHMMFTYTMKKKGFDAVIHEDMSARAQILHREYNNKLYKLLEAFYEKTECPMLLNTSFNVMGEPIVCTPEDAIRTYLNSGLDALVIGNNLIKK</sequence>
<name>A0A1M4VZB2_9BACE</name>
<organism evidence="4 5">
    <name type="scientific">Bacteroides faecichinchillae</name>
    <dbReference type="NCBI Taxonomy" id="871325"/>
    <lineage>
        <taxon>Bacteria</taxon>
        <taxon>Pseudomonadati</taxon>
        <taxon>Bacteroidota</taxon>
        <taxon>Bacteroidia</taxon>
        <taxon>Bacteroidales</taxon>
        <taxon>Bacteroidaceae</taxon>
        <taxon>Bacteroides</taxon>
    </lineage>
</organism>
<feature type="domain" description="Carbamoyltransferase" evidence="2">
    <location>
        <begin position="3"/>
        <end position="351"/>
    </location>
</feature>
<dbReference type="GO" id="GO:0016740">
    <property type="term" value="F:transferase activity"/>
    <property type="evidence" value="ECO:0007669"/>
    <property type="project" value="UniProtKB-KW"/>
</dbReference>
<dbReference type="RefSeq" id="WP_025073892.1">
    <property type="nucleotide sequence ID" value="NZ_FQVD01000005.1"/>
</dbReference>
<dbReference type="STRING" id="871325.SAMN05444349_105167"/>
<dbReference type="InterPro" id="IPR038152">
    <property type="entry name" value="Carbam_trans_C_sf"/>
</dbReference>
<dbReference type="EMBL" id="FQVD01000005">
    <property type="protein sequence ID" value="SHE74384.1"/>
    <property type="molecule type" value="Genomic_DNA"/>
</dbReference>
<keyword evidence="4" id="KW-0808">Transferase</keyword>
<dbReference type="InterPro" id="IPR003696">
    <property type="entry name" value="Carbtransf_dom"/>
</dbReference>
<keyword evidence="5" id="KW-1185">Reference proteome</keyword>
<reference evidence="4 5" key="1">
    <citation type="submission" date="2016-11" db="EMBL/GenBank/DDBJ databases">
        <authorList>
            <person name="Jaros S."/>
            <person name="Januszkiewicz K."/>
            <person name="Wedrychowicz H."/>
        </authorList>
    </citation>
    <scope>NUCLEOTIDE SEQUENCE [LARGE SCALE GENOMIC DNA]</scope>
    <source>
        <strain evidence="4 5">DSM 26883</strain>
    </source>
</reference>
<dbReference type="Pfam" id="PF02543">
    <property type="entry name" value="Carbam_trans_N"/>
    <property type="match status" value="1"/>
</dbReference>
<dbReference type="SUPFAM" id="SSF53067">
    <property type="entry name" value="Actin-like ATPase domain"/>
    <property type="match status" value="1"/>
</dbReference>
<evidence type="ECO:0000313" key="5">
    <source>
        <dbReference type="Proteomes" id="UP000184436"/>
    </source>
</evidence>
<dbReference type="AlphaFoldDB" id="A0A1M4VZB2"/>
<dbReference type="Proteomes" id="UP000184436">
    <property type="component" value="Unassembled WGS sequence"/>
</dbReference>
<dbReference type="InterPro" id="IPR051338">
    <property type="entry name" value="NodU/CmcH_Carbamoyltrnsfr"/>
</dbReference>
<dbReference type="PANTHER" id="PTHR34847:SF1">
    <property type="entry name" value="NODULATION PROTEIN U"/>
    <property type="match status" value="1"/>
</dbReference>
<comment type="similarity">
    <text evidence="1">Belongs to the NodU/CmcH family.</text>
</comment>
<dbReference type="InterPro" id="IPR031730">
    <property type="entry name" value="Carbam_trans_C"/>
</dbReference>
<dbReference type="PANTHER" id="PTHR34847">
    <property type="entry name" value="NODULATION PROTEIN U"/>
    <property type="match status" value="1"/>
</dbReference>
<feature type="domain" description="Carbamoyltransferase C-terminal" evidence="3">
    <location>
        <begin position="401"/>
        <end position="567"/>
    </location>
</feature>
<evidence type="ECO:0000256" key="1">
    <source>
        <dbReference type="ARBA" id="ARBA00006129"/>
    </source>
</evidence>
<dbReference type="Gene3D" id="3.30.420.40">
    <property type="match status" value="2"/>
</dbReference>
<dbReference type="Gene3D" id="3.90.870.20">
    <property type="entry name" value="Carbamoyltransferase, C-terminal domain"/>
    <property type="match status" value="1"/>
</dbReference>
<proteinExistence type="inferred from homology"/>
<evidence type="ECO:0000259" key="3">
    <source>
        <dbReference type="Pfam" id="PF16861"/>
    </source>
</evidence>
<dbReference type="OrthoDB" id="9780777at2"/>
<dbReference type="InterPro" id="IPR043129">
    <property type="entry name" value="ATPase_NBD"/>
</dbReference>
<evidence type="ECO:0000259" key="2">
    <source>
        <dbReference type="Pfam" id="PF02543"/>
    </source>
</evidence>
<gene>
    <name evidence="4" type="ORF">SAMN05444349_105167</name>
</gene>
<protein>
    <submittedName>
        <fullName evidence="4">Carbamoyltransferase</fullName>
    </submittedName>
</protein>
<accession>A0A1M4VZB2</accession>